<reference evidence="2" key="2">
    <citation type="submission" date="2018-03" db="EMBL/GenBank/DDBJ databases">
        <title>The Triticum urartu genome reveals the dynamic nature of wheat genome evolution.</title>
        <authorList>
            <person name="Ling H."/>
            <person name="Ma B."/>
            <person name="Shi X."/>
            <person name="Liu H."/>
            <person name="Dong L."/>
            <person name="Sun H."/>
            <person name="Cao Y."/>
            <person name="Gao Q."/>
            <person name="Zheng S."/>
            <person name="Li Y."/>
            <person name="Yu Y."/>
            <person name="Du H."/>
            <person name="Qi M."/>
            <person name="Li Y."/>
            <person name="Yu H."/>
            <person name="Cui Y."/>
            <person name="Wang N."/>
            <person name="Chen C."/>
            <person name="Wu H."/>
            <person name="Zhao Y."/>
            <person name="Zhang J."/>
            <person name="Li Y."/>
            <person name="Zhou W."/>
            <person name="Zhang B."/>
            <person name="Hu W."/>
            <person name="Eijk M."/>
            <person name="Tang J."/>
            <person name="Witsenboer H."/>
            <person name="Zhao S."/>
            <person name="Li Z."/>
            <person name="Zhang A."/>
            <person name="Wang D."/>
            <person name="Liang C."/>
        </authorList>
    </citation>
    <scope>NUCLEOTIDE SEQUENCE [LARGE SCALE GENOMIC DNA]</scope>
    <source>
        <strain evidence="2">cv. G1812</strain>
    </source>
</reference>
<dbReference type="EnsemblPlants" id="TuG1812G0700004571.01.T02">
    <property type="protein sequence ID" value="TuG1812G0700004571.01.T02"/>
    <property type="gene ID" value="TuG1812G0700004571.01"/>
</dbReference>
<dbReference type="Proteomes" id="UP000015106">
    <property type="component" value="Chromosome 7"/>
</dbReference>
<name>A0A8R7VAW6_TRIUA</name>
<evidence type="ECO:0000313" key="2">
    <source>
        <dbReference type="EnsemblPlants" id="TuG1812G0700004571.01.T02"/>
    </source>
</evidence>
<protein>
    <submittedName>
        <fullName evidence="2">Uncharacterized protein</fullName>
    </submittedName>
</protein>
<evidence type="ECO:0000256" key="1">
    <source>
        <dbReference type="SAM" id="MobiDB-lite"/>
    </source>
</evidence>
<feature type="region of interest" description="Disordered" evidence="1">
    <location>
        <begin position="1"/>
        <end position="22"/>
    </location>
</feature>
<organism evidence="2 3">
    <name type="scientific">Triticum urartu</name>
    <name type="common">Red wild einkorn</name>
    <name type="synonym">Crithodium urartu</name>
    <dbReference type="NCBI Taxonomy" id="4572"/>
    <lineage>
        <taxon>Eukaryota</taxon>
        <taxon>Viridiplantae</taxon>
        <taxon>Streptophyta</taxon>
        <taxon>Embryophyta</taxon>
        <taxon>Tracheophyta</taxon>
        <taxon>Spermatophyta</taxon>
        <taxon>Magnoliopsida</taxon>
        <taxon>Liliopsida</taxon>
        <taxon>Poales</taxon>
        <taxon>Poaceae</taxon>
        <taxon>BOP clade</taxon>
        <taxon>Pooideae</taxon>
        <taxon>Triticodae</taxon>
        <taxon>Triticeae</taxon>
        <taxon>Triticinae</taxon>
        <taxon>Triticum</taxon>
    </lineage>
</organism>
<keyword evidence="3" id="KW-1185">Reference proteome</keyword>
<dbReference type="AlphaFoldDB" id="A0A8R7VAW6"/>
<evidence type="ECO:0000313" key="3">
    <source>
        <dbReference type="Proteomes" id="UP000015106"/>
    </source>
</evidence>
<feature type="region of interest" description="Disordered" evidence="1">
    <location>
        <begin position="36"/>
        <end position="55"/>
    </location>
</feature>
<accession>A0A8R7VAW6</accession>
<reference evidence="2" key="3">
    <citation type="submission" date="2022-06" db="UniProtKB">
        <authorList>
            <consortium name="EnsemblPlants"/>
        </authorList>
    </citation>
    <scope>IDENTIFICATION</scope>
</reference>
<dbReference type="Gramene" id="TuG1812G0700004571.01.T02">
    <property type="protein sequence ID" value="TuG1812G0700004571.01.T02"/>
    <property type="gene ID" value="TuG1812G0700004571.01"/>
</dbReference>
<sequence>MATGGLYEQGLPGPASSTNSQLQTITQLQNIPTKGRIPCRINKTASDADKSRNSRGRVSLQGICEQQNLCHNSFQYIYGTTQRCPHFGIVSPTTRDSTYFLPQRHLS</sequence>
<reference evidence="3" key="1">
    <citation type="journal article" date="2013" name="Nature">
        <title>Draft genome of the wheat A-genome progenitor Triticum urartu.</title>
        <authorList>
            <person name="Ling H.Q."/>
            <person name="Zhao S."/>
            <person name="Liu D."/>
            <person name="Wang J."/>
            <person name="Sun H."/>
            <person name="Zhang C."/>
            <person name="Fan H."/>
            <person name="Li D."/>
            <person name="Dong L."/>
            <person name="Tao Y."/>
            <person name="Gao C."/>
            <person name="Wu H."/>
            <person name="Li Y."/>
            <person name="Cui Y."/>
            <person name="Guo X."/>
            <person name="Zheng S."/>
            <person name="Wang B."/>
            <person name="Yu K."/>
            <person name="Liang Q."/>
            <person name="Yang W."/>
            <person name="Lou X."/>
            <person name="Chen J."/>
            <person name="Feng M."/>
            <person name="Jian J."/>
            <person name="Zhang X."/>
            <person name="Luo G."/>
            <person name="Jiang Y."/>
            <person name="Liu J."/>
            <person name="Wang Z."/>
            <person name="Sha Y."/>
            <person name="Zhang B."/>
            <person name="Wu H."/>
            <person name="Tang D."/>
            <person name="Shen Q."/>
            <person name="Xue P."/>
            <person name="Zou S."/>
            <person name="Wang X."/>
            <person name="Liu X."/>
            <person name="Wang F."/>
            <person name="Yang Y."/>
            <person name="An X."/>
            <person name="Dong Z."/>
            <person name="Zhang K."/>
            <person name="Zhang X."/>
            <person name="Luo M.C."/>
            <person name="Dvorak J."/>
            <person name="Tong Y."/>
            <person name="Wang J."/>
            <person name="Yang H."/>
            <person name="Li Z."/>
            <person name="Wang D."/>
            <person name="Zhang A."/>
            <person name="Wang J."/>
        </authorList>
    </citation>
    <scope>NUCLEOTIDE SEQUENCE</scope>
    <source>
        <strain evidence="3">cv. G1812</strain>
    </source>
</reference>
<proteinExistence type="predicted"/>